<reference evidence="1" key="1">
    <citation type="submission" date="2019-08" db="EMBL/GenBank/DDBJ databases">
        <authorList>
            <person name="Kucharzyk K."/>
            <person name="Murdoch R.W."/>
            <person name="Higgins S."/>
            <person name="Loffler F."/>
        </authorList>
    </citation>
    <scope>NUCLEOTIDE SEQUENCE</scope>
</reference>
<dbReference type="EMBL" id="VSSQ01026220">
    <property type="protein sequence ID" value="MPM74832.1"/>
    <property type="molecule type" value="Genomic_DNA"/>
</dbReference>
<evidence type="ECO:0000313" key="1">
    <source>
        <dbReference type="EMBL" id="MPM74832.1"/>
    </source>
</evidence>
<gene>
    <name evidence="1" type="ORF">SDC9_121821</name>
</gene>
<dbReference type="AlphaFoldDB" id="A0A645CD78"/>
<name>A0A645CD78_9ZZZZ</name>
<comment type="caution">
    <text evidence="1">The sequence shown here is derived from an EMBL/GenBank/DDBJ whole genome shotgun (WGS) entry which is preliminary data.</text>
</comment>
<protein>
    <submittedName>
        <fullName evidence="1">Uncharacterized protein</fullName>
    </submittedName>
</protein>
<sequence length="122" mass="14374">MLLGEFFHTHGQQDLLLFHDHALYCIYCRPQKHNHNRHQLLLAPDGSTPECLQARFDLFTYFVMFAPHNLWRARDAGHFQEREQKVLLPFVMFVQVVKAVEPALEFEQRLLQQGRIFRIGGG</sequence>
<organism evidence="1">
    <name type="scientific">bioreactor metagenome</name>
    <dbReference type="NCBI Taxonomy" id="1076179"/>
    <lineage>
        <taxon>unclassified sequences</taxon>
        <taxon>metagenomes</taxon>
        <taxon>ecological metagenomes</taxon>
    </lineage>
</organism>
<proteinExistence type="predicted"/>
<accession>A0A645CD78</accession>